<dbReference type="Gene3D" id="3.30.230.80">
    <property type="match status" value="1"/>
</dbReference>
<feature type="binding site" evidence="11">
    <location>
        <position position="33"/>
    </location>
    <ligand>
        <name>ATP</name>
        <dbReference type="ChEBI" id="CHEBI:30616"/>
    </ligand>
</feature>
<feature type="binding site" evidence="11">
    <location>
        <position position="37"/>
    </location>
    <ligand>
        <name>ATP</name>
        <dbReference type="ChEBI" id="CHEBI:30616"/>
    </ligand>
</feature>
<evidence type="ECO:0000256" key="2">
    <source>
        <dbReference type="ARBA" id="ARBA00008239"/>
    </source>
</evidence>
<keyword evidence="4 10" id="KW-0547">Nucleotide-binding</keyword>
<dbReference type="FunFam" id="3.30.565.10:FF:000009">
    <property type="entry name" value="Molecular chaperone HtpG"/>
    <property type="match status" value="1"/>
</dbReference>
<evidence type="ECO:0000256" key="5">
    <source>
        <dbReference type="ARBA" id="ARBA00022840"/>
    </source>
</evidence>
<comment type="caution">
    <text evidence="10">Lacks conserved residue(s) required for the propagation of feature annotation.</text>
</comment>
<dbReference type="CDD" id="cd16927">
    <property type="entry name" value="HATPase_Hsp90-like"/>
    <property type="match status" value="1"/>
</dbReference>
<evidence type="ECO:0000256" key="10">
    <source>
        <dbReference type="HAMAP-Rule" id="MF_00505"/>
    </source>
</evidence>
<evidence type="ECO:0000256" key="11">
    <source>
        <dbReference type="PIRSR" id="PIRSR002583-1"/>
    </source>
</evidence>
<dbReference type="AlphaFoldDB" id="A0AAX3ZBF8"/>
<organism evidence="13 14">
    <name type="scientific">Streptomyces rochei</name>
    <name type="common">Streptomyces parvullus</name>
    <dbReference type="NCBI Taxonomy" id="1928"/>
    <lineage>
        <taxon>Bacteria</taxon>
        <taxon>Bacillati</taxon>
        <taxon>Actinomycetota</taxon>
        <taxon>Actinomycetes</taxon>
        <taxon>Kitasatosporales</taxon>
        <taxon>Streptomycetaceae</taxon>
        <taxon>Streptomyces</taxon>
        <taxon>Streptomyces rochei group</taxon>
    </lineage>
</organism>
<sequence>MPTETFEFQVEARQLLQLMIHSVYSNKDVFLRELVSNASDALDKLRLAALRDDLPDVDVSDLHIELEVDKEARTLTVRDNGIGMSYDEVTRLIGTIANSGTAKFLQELREAEDAAGADGLIGQFGVGFYSGFMVADEVTLVTRRAGETQGTRWTSRGEGTYTLETVDEAPQGTSVTLHLKPADSENQLHDYTSTWKIREIVKRYSDFITWPVRLLPERGEDGAESGEAETLNSMKALWARPRDEVSDDEYHELYKHIAHDWREPLETIRLQAEGTFEYQALLFVPAHAPHDLFTQGYQRGVQLYVKRVFIMDDCEELLPPYLRFVKGVVDAQDLSLNVSREILQQDRHIRMIQRRLTKKVLATVKDLRTSAPERYATFWREFGPVLKEGLVTDSENRDAILAASSFASTHDAEEPTTLQAYVERMKDGQKDIWYMTGESRRAIEDSPHMEAFRAKGVEVLLLTDAVDEVWVDAVGEYEGKALRSVAKGEIDLEGDREEKSDTEKEQQGEEYAGLLGWMSEHLSEDVKEVRLSSRLTVSPACVVSDANELTPALENMYRAMGQEVPHAKRILELNPEHQLVKSLNRAYTEQQDRTELTETADLLHALAVLAEGGRPKEPARFVKLVADRLERTL</sequence>
<dbReference type="InterPro" id="IPR001404">
    <property type="entry name" value="Hsp90_fam"/>
</dbReference>
<dbReference type="Pfam" id="PF13589">
    <property type="entry name" value="HATPase_c_3"/>
    <property type="match status" value="1"/>
</dbReference>
<accession>A0AAX3ZBF8</accession>
<dbReference type="PRINTS" id="PR00775">
    <property type="entry name" value="HEATSHOCK90"/>
</dbReference>
<comment type="subcellular location">
    <subcellularLocation>
        <location evidence="1 10">Cytoplasm</location>
    </subcellularLocation>
</comment>
<dbReference type="InterPro" id="IPR037196">
    <property type="entry name" value="HSP90_C"/>
</dbReference>
<proteinExistence type="inferred from homology"/>
<dbReference type="HAMAP" id="MF_00505">
    <property type="entry name" value="HSP90"/>
    <property type="match status" value="1"/>
</dbReference>
<evidence type="ECO:0000313" key="13">
    <source>
        <dbReference type="EMBL" id="WMC84581.1"/>
    </source>
</evidence>
<name>A0AAX3ZBF8_STRRO</name>
<evidence type="ECO:0000256" key="9">
    <source>
        <dbReference type="ARBA" id="ARBA00070675"/>
    </source>
</evidence>
<comment type="similarity">
    <text evidence="2 10">Belongs to the heat shock protein 90 family.</text>
</comment>
<evidence type="ECO:0000256" key="6">
    <source>
        <dbReference type="ARBA" id="ARBA00023016"/>
    </source>
</evidence>
<dbReference type="FunFam" id="3.30.230.80:FF:000002">
    <property type="entry name" value="Molecular chaperone HtpG"/>
    <property type="match status" value="1"/>
</dbReference>
<feature type="binding site" evidence="11">
    <location>
        <position position="173"/>
    </location>
    <ligand>
        <name>ATP</name>
        <dbReference type="ChEBI" id="CHEBI:30616"/>
    </ligand>
</feature>
<keyword evidence="7 10" id="KW-0143">Chaperone</keyword>
<dbReference type="InterPro" id="IPR019805">
    <property type="entry name" value="Heat_shock_protein_90_CS"/>
</dbReference>
<reference evidence="13" key="1">
    <citation type="submission" date="2023-03" db="EMBL/GenBank/DDBJ databases">
        <title>Borrelidin-producing and root-colonizing Streptomyces rochei is a potent biopesticide for soil-borne oomycete-caused plant diseases.</title>
        <authorList>
            <person name="Zhou D."/>
            <person name="Wang X."/>
            <person name="Navarro-Munoz J.C."/>
            <person name="Li W."/>
            <person name="Li J."/>
            <person name="Jiu M."/>
            <person name="Deng S."/>
            <person name="Ye Y."/>
            <person name="Daly P."/>
            <person name="Wei L."/>
        </authorList>
    </citation>
    <scope>NUCLEOTIDE SEQUENCE</scope>
    <source>
        <strain evidence="13">JK1</strain>
    </source>
</reference>
<dbReference type="PIRSF" id="PIRSF002583">
    <property type="entry name" value="Hsp90"/>
    <property type="match status" value="1"/>
</dbReference>
<evidence type="ECO:0000256" key="1">
    <source>
        <dbReference type="ARBA" id="ARBA00004496"/>
    </source>
</evidence>
<dbReference type="GO" id="GO:0005524">
    <property type="term" value="F:ATP binding"/>
    <property type="evidence" value="ECO:0007669"/>
    <property type="project" value="UniProtKB-UniRule"/>
</dbReference>
<keyword evidence="5 10" id="KW-0067">ATP-binding</keyword>
<dbReference type="SUPFAM" id="SSF110942">
    <property type="entry name" value="HSP90 C-terminal domain"/>
    <property type="match status" value="1"/>
</dbReference>
<evidence type="ECO:0000256" key="4">
    <source>
        <dbReference type="ARBA" id="ARBA00022741"/>
    </source>
</evidence>
<dbReference type="Gene3D" id="3.40.50.11260">
    <property type="match status" value="1"/>
</dbReference>
<dbReference type="Gene3D" id="1.20.120.790">
    <property type="entry name" value="Heat shock protein 90, C-terminal domain"/>
    <property type="match status" value="1"/>
</dbReference>
<dbReference type="GeneID" id="90940956"/>
<feature type="binding site" evidence="11">
    <location>
        <position position="340"/>
    </location>
    <ligand>
        <name>ATP</name>
        <dbReference type="ChEBI" id="CHEBI:30616"/>
    </ligand>
</feature>
<evidence type="ECO:0000259" key="12">
    <source>
        <dbReference type="SMART" id="SM00387"/>
    </source>
</evidence>
<evidence type="ECO:0000256" key="7">
    <source>
        <dbReference type="ARBA" id="ARBA00023186"/>
    </source>
</evidence>
<dbReference type="GO" id="GO:0005737">
    <property type="term" value="C:cytoplasm"/>
    <property type="evidence" value="ECO:0007669"/>
    <property type="project" value="UniProtKB-SubCell"/>
</dbReference>
<feature type="region of interest" description="A; substrate-binding" evidence="10">
    <location>
        <begin position="1"/>
        <end position="340"/>
    </location>
</feature>
<protein>
    <recommendedName>
        <fullName evidence="9 10">Chaperone protein HtpG</fullName>
    </recommendedName>
    <alternativeName>
        <fullName evidence="10">Heat shock protein HtpG</fullName>
    </alternativeName>
    <alternativeName>
        <fullName evidence="10">High temperature protein G</fullName>
    </alternativeName>
</protein>
<dbReference type="PANTHER" id="PTHR11528">
    <property type="entry name" value="HEAT SHOCK PROTEIN 90 FAMILY MEMBER"/>
    <property type="match status" value="1"/>
</dbReference>
<dbReference type="InterPro" id="IPR003594">
    <property type="entry name" value="HATPase_dom"/>
</dbReference>
<dbReference type="RefSeq" id="WP_062137117.1">
    <property type="nucleotide sequence ID" value="NZ_CP121271.1"/>
</dbReference>
<dbReference type="SUPFAM" id="SSF54211">
    <property type="entry name" value="Ribosomal protein S5 domain 2-like"/>
    <property type="match status" value="1"/>
</dbReference>
<dbReference type="EMBL" id="CP121271">
    <property type="protein sequence ID" value="WMC84581.1"/>
    <property type="molecule type" value="Genomic_DNA"/>
</dbReference>
<dbReference type="Proteomes" id="UP001231701">
    <property type="component" value="Chromosome"/>
</dbReference>
<keyword evidence="6 10" id="KW-0346">Stress response</keyword>
<dbReference type="GO" id="GO:0016887">
    <property type="term" value="F:ATP hydrolysis activity"/>
    <property type="evidence" value="ECO:0007669"/>
    <property type="project" value="InterPro"/>
</dbReference>
<evidence type="ECO:0000256" key="3">
    <source>
        <dbReference type="ARBA" id="ARBA00022490"/>
    </source>
</evidence>
<dbReference type="Gene3D" id="3.30.565.10">
    <property type="entry name" value="Histidine kinase-like ATPase, C-terminal domain"/>
    <property type="match status" value="1"/>
</dbReference>
<feature type="region of interest" description="C" evidence="10">
    <location>
        <begin position="556"/>
        <end position="633"/>
    </location>
</feature>
<dbReference type="FunFam" id="1.20.120.790:FF:000006">
    <property type="entry name" value="Chaperone protein HtpG"/>
    <property type="match status" value="1"/>
</dbReference>
<feature type="binding site" evidence="11">
    <location>
        <begin position="99"/>
        <end position="100"/>
    </location>
    <ligand>
        <name>ATP</name>
        <dbReference type="ChEBI" id="CHEBI:30616"/>
    </ligand>
</feature>
<dbReference type="InterPro" id="IPR020568">
    <property type="entry name" value="Ribosomal_Su5_D2-typ_SF"/>
</dbReference>
<dbReference type="SMART" id="SM00387">
    <property type="entry name" value="HATPase_c"/>
    <property type="match status" value="1"/>
</dbReference>
<feature type="binding site" evidence="11">
    <location>
        <position position="84"/>
    </location>
    <ligand>
        <name>ATP</name>
        <dbReference type="ChEBI" id="CHEBI:30616"/>
    </ligand>
</feature>
<dbReference type="SUPFAM" id="SSF55874">
    <property type="entry name" value="ATPase domain of HSP90 chaperone/DNA topoisomerase II/histidine kinase"/>
    <property type="match status" value="1"/>
</dbReference>
<dbReference type="InterPro" id="IPR020575">
    <property type="entry name" value="Hsp90_N"/>
</dbReference>
<comment type="subunit">
    <text evidence="10">Homodimer.</text>
</comment>
<dbReference type="NCBIfam" id="NF003555">
    <property type="entry name" value="PRK05218.1"/>
    <property type="match status" value="1"/>
</dbReference>
<keyword evidence="3 10" id="KW-0963">Cytoplasm</keyword>
<dbReference type="GO" id="GO:0140662">
    <property type="term" value="F:ATP-dependent protein folding chaperone"/>
    <property type="evidence" value="ECO:0007669"/>
    <property type="project" value="InterPro"/>
</dbReference>
<dbReference type="InterPro" id="IPR036890">
    <property type="entry name" value="HATPase_C_sf"/>
</dbReference>
<feature type="binding site" evidence="11">
    <location>
        <position position="79"/>
    </location>
    <ligand>
        <name>ATP</name>
        <dbReference type="ChEBI" id="CHEBI:30616"/>
    </ligand>
</feature>
<gene>
    <name evidence="10 13" type="primary">htpG</name>
    <name evidence="13" type="ORF">P7W03_02990</name>
</gene>
<dbReference type="Pfam" id="PF00183">
    <property type="entry name" value="HSP90"/>
    <property type="match status" value="1"/>
</dbReference>
<feature type="binding site" evidence="11">
    <location>
        <begin position="123"/>
        <end position="128"/>
    </location>
    <ligand>
        <name>ATP</name>
        <dbReference type="ChEBI" id="CHEBI:30616"/>
    </ligand>
</feature>
<dbReference type="PROSITE" id="PS00298">
    <property type="entry name" value="HSP90"/>
    <property type="match status" value="1"/>
</dbReference>
<comment type="function">
    <text evidence="8 10">Molecular chaperone. Has ATPase activity.</text>
</comment>
<evidence type="ECO:0000313" key="14">
    <source>
        <dbReference type="Proteomes" id="UP001231701"/>
    </source>
</evidence>
<evidence type="ECO:0000256" key="8">
    <source>
        <dbReference type="ARBA" id="ARBA00058590"/>
    </source>
</evidence>
<dbReference type="GO" id="GO:0051082">
    <property type="term" value="F:unfolded protein binding"/>
    <property type="evidence" value="ECO:0007669"/>
    <property type="project" value="UniProtKB-UniRule"/>
</dbReference>
<feature type="domain" description="Histidine kinase/HSP90-like ATPase" evidence="12">
    <location>
        <begin position="26"/>
        <end position="183"/>
    </location>
</feature>